<proteinExistence type="predicted"/>
<dbReference type="Pfam" id="PF10901">
    <property type="entry name" value="DUF2690"/>
    <property type="match status" value="1"/>
</dbReference>
<sequence>MSRTRRLVAVLAMLVAAMSSTLVVASPALAASCWADSCNYLDPQTNGCSSDAGNIQAIDPEGWYDVELRYSPSCYAAWARAKSRLGGGGGPRYHYLKLQVWSAASGGTLLRVETRHIDELPPAGQSVWTAMHSYGNYVQACIKDANDFGWCTGRF</sequence>
<dbReference type="PROSITE" id="PS51257">
    <property type="entry name" value="PROKAR_LIPOPROTEIN"/>
    <property type="match status" value="1"/>
</dbReference>
<evidence type="ECO:0000256" key="1">
    <source>
        <dbReference type="SAM" id="SignalP"/>
    </source>
</evidence>
<dbReference type="EMBL" id="QUMQ01000001">
    <property type="protein sequence ID" value="REF99449.1"/>
    <property type="molecule type" value="Genomic_DNA"/>
</dbReference>
<evidence type="ECO:0000313" key="3">
    <source>
        <dbReference type="Proteomes" id="UP000256913"/>
    </source>
</evidence>
<dbReference type="Proteomes" id="UP000256913">
    <property type="component" value="Unassembled WGS sequence"/>
</dbReference>
<comment type="caution">
    <text evidence="2">The sequence shown here is derived from an EMBL/GenBank/DDBJ whole genome shotgun (WGS) entry which is preliminary data.</text>
</comment>
<protein>
    <submittedName>
        <fullName evidence="2">Uncharacterized protein DUF2690</fullName>
    </submittedName>
</protein>
<dbReference type="InterPro" id="IPR021224">
    <property type="entry name" value="DUF2690"/>
</dbReference>
<keyword evidence="1" id="KW-0732">Signal</keyword>
<reference evidence="2 3" key="1">
    <citation type="submission" date="2018-08" db="EMBL/GenBank/DDBJ databases">
        <title>Sequencing the genomes of 1000 actinobacteria strains.</title>
        <authorList>
            <person name="Klenk H.-P."/>
        </authorList>
    </citation>
    <scope>NUCLEOTIDE SEQUENCE [LARGE SCALE GENOMIC DNA]</scope>
    <source>
        <strain evidence="2 3">DSM 44099</strain>
    </source>
</reference>
<feature type="chain" id="PRO_5017657139" evidence="1">
    <location>
        <begin position="31"/>
        <end position="155"/>
    </location>
</feature>
<accession>A0A3D9ZRE0</accession>
<name>A0A3D9ZRE0_9ACTN</name>
<feature type="signal peptide" evidence="1">
    <location>
        <begin position="1"/>
        <end position="30"/>
    </location>
</feature>
<keyword evidence="3" id="KW-1185">Reference proteome</keyword>
<gene>
    <name evidence="2" type="ORF">DFJ67_5485</name>
</gene>
<evidence type="ECO:0000313" key="2">
    <source>
        <dbReference type="EMBL" id="REF99449.1"/>
    </source>
</evidence>
<dbReference type="AlphaFoldDB" id="A0A3D9ZRE0"/>
<dbReference type="RefSeq" id="WP_170215998.1">
    <property type="nucleotide sequence ID" value="NZ_BONB01000023.1"/>
</dbReference>
<organism evidence="2 3">
    <name type="scientific">Asanoa ferruginea</name>
    <dbReference type="NCBI Taxonomy" id="53367"/>
    <lineage>
        <taxon>Bacteria</taxon>
        <taxon>Bacillati</taxon>
        <taxon>Actinomycetota</taxon>
        <taxon>Actinomycetes</taxon>
        <taxon>Micromonosporales</taxon>
        <taxon>Micromonosporaceae</taxon>
        <taxon>Asanoa</taxon>
    </lineage>
</organism>